<protein>
    <submittedName>
        <fullName evidence="1">Mitochondrial acidic protein MAM33</fullName>
    </submittedName>
</protein>
<dbReference type="PANTHER" id="PTHR31365:SF2">
    <property type="entry name" value="OS01G0771100 PROTEIN"/>
    <property type="match status" value="1"/>
</dbReference>
<accession>A0A833QRN4</accession>
<name>A0A833QRN4_9POAL</name>
<dbReference type="InterPro" id="IPR036561">
    <property type="entry name" value="MAM33_sf"/>
</dbReference>
<dbReference type="GO" id="GO:0005759">
    <property type="term" value="C:mitochondrial matrix"/>
    <property type="evidence" value="ECO:0007669"/>
    <property type="project" value="InterPro"/>
</dbReference>
<sequence>MWRRYISGGTSALSACLRSRSFSDTSVSATSNAVDSIILRSLKDHYLEISKMSPPPKVNPPSPYTIIKGALDQDGLVLRRTYNNTEEISLSVMRLDYLIPPGADEDETGGNDSDDSINQLLLHVEVSKEGREESLHFLCGLYPDAIGIHSVSLRPKIGKEIGEKVGPETLYKYQGRVFQELDPKVRDALHLYIEARGINEDLFPFLQAWLYVKDHRKLMKWYKTVGTFISDRIQA</sequence>
<dbReference type="Gene3D" id="3.10.280.10">
    <property type="entry name" value="Mitochondrial glycoprotein"/>
    <property type="match status" value="1"/>
</dbReference>
<keyword evidence="2" id="KW-1185">Reference proteome</keyword>
<dbReference type="SUPFAM" id="SSF54529">
    <property type="entry name" value="Mitochondrial glycoprotein MAM33-like"/>
    <property type="match status" value="1"/>
</dbReference>
<organism evidence="1 2">
    <name type="scientific">Carex littledalei</name>
    <dbReference type="NCBI Taxonomy" id="544730"/>
    <lineage>
        <taxon>Eukaryota</taxon>
        <taxon>Viridiplantae</taxon>
        <taxon>Streptophyta</taxon>
        <taxon>Embryophyta</taxon>
        <taxon>Tracheophyta</taxon>
        <taxon>Spermatophyta</taxon>
        <taxon>Magnoliopsida</taxon>
        <taxon>Liliopsida</taxon>
        <taxon>Poales</taxon>
        <taxon>Cyperaceae</taxon>
        <taxon>Cyperoideae</taxon>
        <taxon>Cariceae</taxon>
        <taxon>Carex</taxon>
        <taxon>Carex subgen. Euthyceras</taxon>
    </lineage>
</organism>
<dbReference type="PROSITE" id="PS51257">
    <property type="entry name" value="PROKAR_LIPOPROTEIN"/>
    <property type="match status" value="1"/>
</dbReference>
<dbReference type="AlphaFoldDB" id="A0A833QRN4"/>
<proteinExistence type="predicted"/>
<gene>
    <name evidence="1" type="ORF">FCM35_KLT07661</name>
</gene>
<dbReference type="PANTHER" id="PTHR31365">
    <property type="entry name" value="EXPRESSED PROTEIN"/>
    <property type="match status" value="1"/>
</dbReference>
<dbReference type="Pfam" id="PF02330">
    <property type="entry name" value="MAM33"/>
    <property type="match status" value="1"/>
</dbReference>
<evidence type="ECO:0000313" key="2">
    <source>
        <dbReference type="Proteomes" id="UP000623129"/>
    </source>
</evidence>
<reference evidence="1" key="1">
    <citation type="submission" date="2020-01" db="EMBL/GenBank/DDBJ databases">
        <title>Genome sequence of Kobresia littledalei, the first chromosome-level genome in the family Cyperaceae.</title>
        <authorList>
            <person name="Qu G."/>
        </authorList>
    </citation>
    <scope>NUCLEOTIDE SEQUENCE</scope>
    <source>
        <strain evidence="1">C.B.Clarke</strain>
        <tissue evidence="1">Leaf</tissue>
    </source>
</reference>
<dbReference type="Proteomes" id="UP000623129">
    <property type="component" value="Unassembled WGS sequence"/>
</dbReference>
<evidence type="ECO:0000313" key="1">
    <source>
        <dbReference type="EMBL" id="KAF3327543.1"/>
    </source>
</evidence>
<comment type="caution">
    <text evidence="1">The sequence shown here is derived from an EMBL/GenBank/DDBJ whole genome shotgun (WGS) entry which is preliminary data.</text>
</comment>
<dbReference type="InterPro" id="IPR003428">
    <property type="entry name" value="MAM33"/>
</dbReference>
<dbReference type="OrthoDB" id="278212at2759"/>
<dbReference type="EMBL" id="SWLB01000017">
    <property type="protein sequence ID" value="KAF3327543.1"/>
    <property type="molecule type" value="Genomic_DNA"/>
</dbReference>